<dbReference type="AlphaFoldDB" id="A0A371CD31"/>
<gene>
    <name evidence="1" type="ORF">B0I71DRAFT_127744</name>
</gene>
<evidence type="ECO:0000313" key="1">
    <source>
        <dbReference type="EMBL" id="RDW28204.1"/>
    </source>
</evidence>
<reference evidence="1 2" key="1">
    <citation type="submission" date="2018-07" db="EMBL/GenBank/DDBJ databases">
        <title>Draft Genome Assemblies for Five Robust Yarrowia lipolytica Strains Exhibiting High Lipid Production and Pentose Sugar Utilization and Sugar Alcohol Secretion from Undetoxified Lignocellulosic Biomass Hydrolysates.</title>
        <authorList>
            <consortium name="DOE Joint Genome Institute"/>
            <person name="Walker C."/>
            <person name="Ryu S."/>
            <person name="Na H."/>
            <person name="Zane M."/>
            <person name="LaButti K."/>
            <person name="Lipzen A."/>
            <person name="Haridas S."/>
            <person name="Barry K."/>
            <person name="Grigoriev I.V."/>
            <person name="Quarterman J."/>
            <person name="Slininger P."/>
            <person name="Dien B."/>
            <person name="Trinh C.T."/>
        </authorList>
    </citation>
    <scope>NUCLEOTIDE SEQUENCE [LARGE SCALE GENOMIC DNA]</scope>
    <source>
        <strain evidence="1 2">YB392</strain>
    </source>
</reference>
<evidence type="ECO:0000313" key="2">
    <source>
        <dbReference type="Proteomes" id="UP000256601"/>
    </source>
</evidence>
<dbReference type="VEuPathDB" id="FungiDB:YALI0_E20779g"/>
<accession>A0A371CD31</accession>
<proteinExistence type="predicted"/>
<dbReference type="EMBL" id="KZ858954">
    <property type="protein sequence ID" value="RDW28204.1"/>
    <property type="molecule type" value="Genomic_DNA"/>
</dbReference>
<sequence>MDSAEFYPEYNALNNHDSFPDWEEDLPVTEFNQKNLSEYTRFQNRKFEAETAEWERHLRAFHNTPTSSPTYLYFCMMISFTMLVGLRSYLGIALGLLEVAIVYIAARYQL</sequence>
<organism evidence="1 2">
    <name type="scientific">Yarrowia lipolytica</name>
    <name type="common">Candida lipolytica</name>
    <dbReference type="NCBI Taxonomy" id="4952"/>
    <lineage>
        <taxon>Eukaryota</taxon>
        <taxon>Fungi</taxon>
        <taxon>Dikarya</taxon>
        <taxon>Ascomycota</taxon>
        <taxon>Saccharomycotina</taxon>
        <taxon>Dipodascomycetes</taxon>
        <taxon>Dipodascales</taxon>
        <taxon>Dipodascales incertae sedis</taxon>
        <taxon>Yarrowia</taxon>
    </lineage>
</organism>
<dbReference type="OrthoDB" id="4074660at2759"/>
<protein>
    <submittedName>
        <fullName evidence="1">Uncharacterized protein</fullName>
    </submittedName>
</protein>
<dbReference type="Proteomes" id="UP000256601">
    <property type="component" value="Unassembled WGS sequence"/>
</dbReference>
<name>A0A371CD31_YARLL</name>